<dbReference type="Gene3D" id="1.20.120.330">
    <property type="entry name" value="Nucleotidyltransferases domain 2"/>
    <property type="match status" value="2"/>
</dbReference>
<evidence type="ECO:0000256" key="4">
    <source>
        <dbReference type="ARBA" id="ARBA00022840"/>
    </source>
</evidence>
<dbReference type="GO" id="GO:0008882">
    <property type="term" value="F:[glutamate-ammonia-ligase] adenylyltransferase activity"/>
    <property type="evidence" value="ECO:0007669"/>
    <property type="project" value="InterPro"/>
</dbReference>
<dbReference type="SUPFAM" id="SSF81301">
    <property type="entry name" value="Nucleotidyltransferase"/>
    <property type="match status" value="2"/>
</dbReference>
<proteinExistence type="predicted"/>
<dbReference type="Proteomes" id="UP000183315">
    <property type="component" value="Unassembled WGS sequence"/>
</dbReference>
<feature type="domain" description="Glutamate-ammonia ligase adenylyltransferase repeated" evidence="7">
    <location>
        <begin position="85"/>
        <end position="327"/>
    </location>
</feature>
<evidence type="ECO:0000256" key="6">
    <source>
        <dbReference type="ARBA" id="ARBA00023268"/>
    </source>
</evidence>
<dbReference type="GO" id="GO:0016874">
    <property type="term" value="F:ligase activity"/>
    <property type="evidence" value="ECO:0007669"/>
    <property type="project" value="UniProtKB-KW"/>
</dbReference>
<dbReference type="InterPro" id="IPR043519">
    <property type="entry name" value="NT_sf"/>
</dbReference>
<dbReference type="Pfam" id="PF03710">
    <property type="entry name" value="GlnE"/>
    <property type="match status" value="2"/>
</dbReference>
<sequence length="1001" mass="109939">MSAREVSFTTRLRRAGAAEPARAERLVAEILEITGIEIDDPATAVSYLADPDAGLLQLLRLAEAARDQGHLDTLVRMSRTRAGAQLGVLLGGSLALGDFLIRHPAFLEDFERWPEGEPFTAVDTRAALLEAVGANPRDPAPVATLGGAEGIAAMRIAYRRALLRIAAADLFEHSPPTLMPDVGAALADLAGAALDAGLAIARHDEPDHAATRLAIIAMGKCGARELNYVSDVDVIYVAEPAEGVEDARSLQIATRLAVAAAKACGGMGVEPALWEVDPNLRPEGRDGPLVRNLASHQAYYERWAQTWEFQALLKARPAAGDPEVGRRYVETLQPMVWKAVEREGFVESAQAMRRRVEQHVPAAEADRQIKLGPGGLRDVEFTIQLLQLVHGRADESLRVRGTLDALARLRAGGYVGRPQAAAMDRSYRQLRVWEHRLQLRKLTRTHLMPEDDQERRILARASGFATVEYMDEVWTDIRRDVRAMHLEMFYRPILPVVARLSADEARLDDAAAKARLAAVGFVDPAGAYRHIQALTEGVSRTTAIQRQLMPALIGWFAQGADPDAGLLAFRQLSEQLRGTQWYLKLLRDSGTAAERLARLLSTSRYVARALLASGGEAVTWLDRDEDLVPRDYARLWREADAVLRRSNDPEQAITALRGLRRRELSRVAAADTLGLINSSAAALAVSHSADMLIEGALRIARHKVAEARGLEDGLPIRFAVIAMGRYGGLEMGYASDADVQFVWDGDAPDGQAIAVALAQELRSLLQKVGPQPPLEIDADLRPEGRNGPLARSLASCTDYYGRWSDPWEAQALLRARPCAGDAELKEAFVAMIDGVRYPERLPDNALKQMRLLKARMEAERLPRGIDPRRHLKLGPGGLSDVEWVVQLTQLRHGHRYPEIRTTITLDALAAAAELDLIARPDANQLRSAWVLATDLRGALALRGNARDTDVLPPDLKELGVLAEILGTSLTGSELDERYSRNSRRARAVTERLFFGWDEDSR</sequence>
<dbReference type="CDD" id="cd05401">
    <property type="entry name" value="NT_GlnE_GlnD_like"/>
    <property type="match status" value="2"/>
</dbReference>
<evidence type="ECO:0000313" key="9">
    <source>
        <dbReference type="EMBL" id="SEI91460.1"/>
    </source>
</evidence>
<evidence type="ECO:0000256" key="3">
    <source>
        <dbReference type="ARBA" id="ARBA00022741"/>
    </source>
</evidence>
<dbReference type="GO" id="GO:0005524">
    <property type="term" value="F:ATP binding"/>
    <property type="evidence" value="ECO:0007669"/>
    <property type="project" value="UniProtKB-KW"/>
</dbReference>
<keyword evidence="5" id="KW-0460">Magnesium</keyword>
<keyword evidence="2 9" id="KW-0548">Nucleotidyltransferase</keyword>
<dbReference type="PANTHER" id="PTHR30621:SF0">
    <property type="entry name" value="BIFUNCTIONAL GLUTAMINE SYNTHETASE ADENYLYLTRANSFERASE_ADENYLYL-REMOVING ENZYME"/>
    <property type="match status" value="1"/>
</dbReference>
<dbReference type="InterPro" id="IPR005190">
    <property type="entry name" value="GlnE_rpt_dom"/>
</dbReference>
<name>A0A1H6UT29_9MICO</name>
<keyword evidence="9" id="KW-0436">Ligase</keyword>
<protein>
    <submittedName>
        <fullName evidence="9">Glutamate-ammonia-ligase adenylyltransferase</fullName>
    </submittedName>
</protein>
<organism evidence="9 10">
    <name type="scientific">Demequina mangrovi</name>
    <dbReference type="NCBI Taxonomy" id="1043493"/>
    <lineage>
        <taxon>Bacteria</taxon>
        <taxon>Bacillati</taxon>
        <taxon>Actinomycetota</taxon>
        <taxon>Actinomycetes</taxon>
        <taxon>Micrococcales</taxon>
        <taxon>Demequinaceae</taxon>
        <taxon>Demequina</taxon>
    </lineage>
</organism>
<gene>
    <name evidence="9" type="ORF">SAMN05421637_0397</name>
</gene>
<evidence type="ECO:0000256" key="1">
    <source>
        <dbReference type="ARBA" id="ARBA00022679"/>
    </source>
</evidence>
<evidence type="ECO:0000313" key="10">
    <source>
        <dbReference type="Proteomes" id="UP000183315"/>
    </source>
</evidence>
<feature type="domain" description="PII-uridylyltransferase/Glutamine-synthetase adenylyltransferase" evidence="8">
    <location>
        <begin position="351"/>
        <end position="487"/>
    </location>
</feature>
<dbReference type="AlphaFoldDB" id="A0A1H6UT29"/>
<dbReference type="EMBL" id="FNZI01000001">
    <property type="protein sequence ID" value="SEI91460.1"/>
    <property type="molecule type" value="Genomic_DNA"/>
</dbReference>
<dbReference type="eggNOG" id="COG1391">
    <property type="taxonomic scope" value="Bacteria"/>
</dbReference>
<keyword evidence="3" id="KW-0547">Nucleotide-binding</keyword>
<dbReference type="RefSeq" id="WP_042212572.1">
    <property type="nucleotide sequence ID" value="NZ_BBLU01000002.1"/>
</dbReference>
<dbReference type="GO" id="GO:0005829">
    <property type="term" value="C:cytosol"/>
    <property type="evidence" value="ECO:0007669"/>
    <property type="project" value="TreeGrafter"/>
</dbReference>
<evidence type="ECO:0000256" key="2">
    <source>
        <dbReference type="ARBA" id="ARBA00022695"/>
    </source>
</evidence>
<dbReference type="OrthoDB" id="9759366at2"/>
<evidence type="ECO:0000259" key="8">
    <source>
        <dbReference type="Pfam" id="PF08335"/>
    </source>
</evidence>
<dbReference type="Gene3D" id="3.30.460.10">
    <property type="entry name" value="Beta Polymerase, domain 2"/>
    <property type="match status" value="2"/>
</dbReference>
<dbReference type="PANTHER" id="PTHR30621">
    <property type="entry name" value="GLUTAMINE SYNTHETASE ADENYLYLTRANSFERASE"/>
    <property type="match status" value="1"/>
</dbReference>
<reference evidence="10" key="1">
    <citation type="submission" date="2016-10" db="EMBL/GenBank/DDBJ databases">
        <authorList>
            <person name="Varghese N."/>
        </authorList>
    </citation>
    <scope>NUCLEOTIDE SEQUENCE [LARGE SCALE GENOMIC DNA]</scope>
    <source>
        <strain evidence="10">DSM 24868</strain>
    </source>
</reference>
<dbReference type="STRING" id="1043493.SAMN05421637_0397"/>
<keyword evidence="10" id="KW-1185">Reference proteome</keyword>
<dbReference type="InterPro" id="IPR023057">
    <property type="entry name" value="GlnE"/>
</dbReference>
<accession>A0A1H6UT29</accession>
<dbReference type="InterPro" id="IPR013546">
    <property type="entry name" value="PII_UdlTrfase/GS_AdlTrfase"/>
</dbReference>
<dbReference type="GO" id="GO:0000820">
    <property type="term" value="P:regulation of glutamine family amino acid metabolic process"/>
    <property type="evidence" value="ECO:0007669"/>
    <property type="project" value="TreeGrafter"/>
</dbReference>
<dbReference type="Gene3D" id="1.20.120.1510">
    <property type="match status" value="1"/>
</dbReference>
<keyword evidence="1 9" id="KW-0808">Transferase</keyword>
<feature type="domain" description="PII-uridylyltransferase/Glutamine-synthetase adenylyltransferase" evidence="8">
    <location>
        <begin position="867"/>
        <end position="993"/>
    </location>
</feature>
<dbReference type="NCBIfam" id="NF010707">
    <property type="entry name" value="PRK14109.1"/>
    <property type="match status" value="1"/>
</dbReference>
<evidence type="ECO:0000259" key="7">
    <source>
        <dbReference type="Pfam" id="PF03710"/>
    </source>
</evidence>
<dbReference type="SUPFAM" id="SSF81593">
    <property type="entry name" value="Nucleotidyltransferase substrate binding subunit/domain"/>
    <property type="match status" value="2"/>
</dbReference>
<keyword evidence="4" id="KW-0067">ATP-binding</keyword>
<feature type="domain" description="Glutamate-ammonia ligase adenylyltransferase repeated" evidence="7">
    <location>
        <begin position="594"/>
        <end position="829"/>
    </location>
</feature>
<dbReference type="Pfam" id="PF08335">
    <property type="entry name" value="GlnD_UR_UTase"/>
    <property type="match status" value="2"/>
</dbReference>
<keyword evidence="6" id="KW-0511">Multifunctional enzyme</keyword>
<evidence type="ECO:0000256" key="5">
    <source>
        <dbReference type="ARBA" id="ARBA00022842"/>
    </source>
</evidence>